<protein>
    <recommendedName>
        <fullName evidence="1">Putative restriction endonuclease domain-containing protein</fullName>
    </recommendedName>
</protein>
<accession>A0A1C3P0D4</accession>
<proteinExistence type="predicted"/>
<dbReference type="Gene3D" id="3.90.1570.10">
    <property type="entry name" value="tt1808, chain A"/>
    <property type="match status" value="1"/>
</dbReference>
<dbReference type="EMBL" id="FLUV01001554">
    <property type="protein sequence ID" value="SBW23263.1"/>
    <property type="molecule type" value="Genomic_DNA"/>
</dbReference>
<reference evidence="3" key="1">
    <citation type="submission" date="2016-02" db="EMBL/GenBank/DDBJ databases">
        <authorList>
            <person name="Wibberg D."/>
        </authorList>
    </citation>
    <scope>NUCLEOTIDE SEQUENCE [LARGE SCALE GENOMIC DNA]</scope>
</reference>
<dbReference type="Proteomes" id="UP000199013">
    <property type="component" value="Unassembled WGS sequence"/>
</dbReference>
<dbReference type="InterPro" id="IPR012296">
    <property type="entry name" value="Nuclease_put_TT1808"/>
</dbReference>
<organism evidence="2 3">
    <name type="scientific">Candidatus Protofrankia californiensis</name>
    <dbReference type="NCBI Taxonomy" id="1839754"/>
    <lineage>
        <taxon>Bacteria</taxon>
        <taxon>Bacillati</taxon>
        <taxon>Actinomycetota</taxon>
        <taxon>Actinomycetes</taxon>
        <taxon>Frankiales</taxon>
        <taxon>Frankiaceae</taxon>
        <taxon>Protofrankia</taxon>
    </lineage>
</organism>
<evidence type="ECO:0000313" key="3">
    <source>
        <dbReference type="Proteomes" id="UP000199013"/>
    </source>
</evidence>
<dbReference type="AlphaFoldDB" id="A0A1C3P0D4"/>
<keyword evidence="3" id="KW-1185">Reference proteome</keyword>
<feature type="domain" description="Putative restriction endonuclease" evidence="1">
    <location>
        <begin position="10"/>
        <end position="89"/>
    </location>
</feature>
<dbReference type="Pfam" id="PF05685">
    <property type="entry name" value="Uma2"/>
    <property type="match status" value="1"/>
</dbReference>
<dbReference type="SUPFAM" id="SSF52980">
    <property type="entry name" value="Restriction endonuclease-like"/>
    <property type="match status" value="1"/>
</dbReference>
<gene>
    <name evidence="2" type="ORF">FDG2_3711</name>
</gene>
<evidence type="ECO:0000313" key="2">
    <source>
        <dbReference type="EMBL" id="SBW23263.1"/>
    </source>
</evidence>
<dbReference type="InterPro" id="IPR008538">
    <property type="entry name" value="Uma2"/>
</dbReference>
<sequence length="98" mass="10837">MVHRADLVRGERYLAVPVLVVEVLSSSSVGIDRLLKRDVYARLGVLHYWIVDTDKPSITTLALTGRDYLETSTAHGDEVLTVTDPFSLTITPSQLVLT</sequence>
<dbReference type="InterPro" id="IPR011335">
    <property type="entry name" value="Restrct_endonuc-II-like"/>
</dbReference>
<evidence type="ECO:0000259" key="1">
    <source>
        <dbReference type="Pfam" id="PF05685"/>
    </source>
</evidence>
<name>A0A1C3P0D4_9ACTN</name>